<evidence type="ECO:0000259" key="2">
    <source>
        <dbReference type="Pfam" id="PF13191"/>
    </source>
</evidence>
<evidence type="ECO:0000313" key="4">
    <source>
        <dbReference type="Proteomes" id="UP000460272"/>
    </source>
</evidence>
<dbReference type="GO" id="GO:0005524">
    <property type="term" value="F:ATP binding"/>
    <property type="evidence" value="ECO:0007669"/>
    <property type="project" value="UniProtKB-KW"/>
</dbReference>
<dbReference type="Pfam" id="PF13191">
    <property type="entry name" value="AAA_16"/>
    <property type="match status" value="1"/>
</dbReference>
<dbReference type="InterPro" id="IPR027417">
    <property type="entry name" value="P-loop_NTPase"/>
</dbReference>
<dbReference type="Gene3D" id="3.40.50.300">
    <property type="entry name" value="P-loop containing nucleotide triphosphate hydrolases"/>
    <property type="match status" value="1"/>
</dbReference>
<accession>A0A6P2CD22</accession>
<evidence type="ECO:0000256" key="1">
    <source>
        <dbReference type="SAM" id="MobiDB-lite"/>
    </source>
</evidence>
<keyword evidence="3" id="KW-0547">Nucleotide-binding</keyword>
<dbReference type="SUPFAM" id="SSF52540">
    <property type="entry name" value="P-loop containing nucleoside triphosphate hydrolases"/>
    <property type="match status" value="1"/>
</dbReference>
<evidence type="ECO:0000313" key="3">
    <source>
        <dbReference type="EMBL" id="TVZ07463.1"/>
    </source>
</evidence>
<dbReference type="EMBL" id="RPFW01000001">
    <property type="protein sequence ID" value="TVZ07463.1"/>
    <property type="molecule type" value="Genomic_DNA"/>
</dbReference>
<feature type="region of interest" description="Disordered" evidence="1">
    <location>
        <begin position="57"/>
        <end position="85"/>
    </location>
</feature>
<feature type="domain" description="Orc1-like AAA ATPase" evidence="2">
    <location>
        <begin position="2"/>
        <end position="61"/>
    </location>
</feature>
<dbReference type="InterPro" id="IPR041664">
    <property type="entry name" value="AAA_16"/>
</dbReference>
<sequence length="85" mass="8866">MIGREEEQRRLQEALDAAGARGQSLGIVGDPGTGKSALLAGAATDARRGGFTVLSARGTKAAAQRTGHPRSCAGERARPGRLRRR</sequence>
<keyword evidence="4" id="KW-1185">Reference proteome</keyword>
<protein>
    <submittedName>
        <fullName evidence="3">ATP-binding protein</fullName>
    </submittedName>
</protein>
<keyword evidence="3" id="KW-0067">ATP-binding</keyword>
<proteinExistence type="predicted"/>
<gene>
    <name evidence="3" type="ORF">EAS64_05495</name>
</gene>
<comment type="caution">
    <text evidence="3">The sequence shown here is derived from an EMBL/GenBank/DDBJ whole genome shotgun (WGS) entry which is preliminary data.</text>
</comment>
<organism evidence="3 4">
    <name type="scientific">Trebonia kvetii</name>
    <dbReference type="NCBI Taxonomy" id="2480626"/>
    <lineage>
        <taxon>Bacteria</taxon>
        <taxon>Bacillati</taxon>
        <taxon>Actinomycetota</taxon>
        <taxon>Actinomycetes</taxon>
        <taxon>Streptosporangiales</taxon>
        <taxon>Treboniaceae</taxon>
        <taxon>Trebonia</taxon>
    </lineage>
</organism>
<reference evidence="3 4" key="1">
    <citation type="submission" date="2018-11" db="EMBL/GenBank/DDBJ databases">
        <title>Trebonia kvetii gen.nov., sp.nov., a novel acidophilic actinobacterium, and proposal of the new actinobacterial family Treboniaceae fam. nov.</title>
        <authorList>
            <person name="Rapoport D."/>
            <person name="Sagova-Mareckova M."/>
            <person name="Sedlacek I."/>
            <person name="Provaznik J."/>
            <person name="Kralova S."/>
            <person name="Pavlinic D."/>
            <person name="Benes V."/>
            <person name="Kopecky J."/>
        </authorList>
    </citation>
    <scope>NUCLEOTIDE SEQUENCE [LARGE SCALE GENOMIC DNA]</scope>
    <source>
        <strain evidence="3 4">15Tr583</strain>
    </source>
</reference>
<dbReference type="AlphaFoldDB" id="A0A6P2CD22"/>
<name>A0A6P2CD22_9ACTN</name>
<dbReference type="Proteomes" id="UP000460272">
    <property type="component" value="Unassembled WGS sequence"/>
</dbReference>